<dbReference type="KEGG" id="asun:KG104_09105"/>
<evidence type="ECO:0000313" key="1">
    <source>
        <dbReference type="EMBL" id="QWQ34728.1"/>
    </source>
</evidence>
<gene>
    <name evidence="1" type="ORF">KG104_09105</name>
</gene>
<dbReference type="Gene3D" id="3.20.20.410">
    <property type="entry name" value="Protein of unknown function UPF0759"/>
    <property type="match status" value="1"/>
</dbReference>
<dbReference type="AlphaFoldDB" id="A0A975PC98"/>
<dbReference type="InterPro" id="IPR002763">
    <property type="entry name" value="DUF72"/>
</dbReference>
<dbReference type="PANTHER" id="PTHR30348:SF4">
    <property type="entry name" value="DUF72 DOMAIN-CONTAINING PROTEIN"/>
    <property type="match status" value="1"/>
</dbReference>
<dbReference type="Pfam" id="PF01904">
    <property type="entry name" value="DUF72"/>
    <property type="match status" value="1"/>
</dbReference>
<keyword evidence="2" id="KW-1185">Reference proteome</keyword>
<proteinExistence type="predicted"/>
<dbReference type="Proteomes" id="UP000680588">
    <property type="component" value="Chromosome"/>
</dbReference>
<dbReference type="SUPFAM" id="SSF117396">
    <property type="entry name" value="TM1631-like"/>
    <property type="match status" value="1"/>
</dbReference>
<organism evidence="1 2">
    <name type="scientific">Arthrobacter sunyaminii</name>
    <dbReference type="NCBI Taxonomy" id="2816859"/>
    <lineage>
        <taxon>Bacteria</taxon>
        <taxon>Bacillati</taxon>
        <taxon>Actinomycetota</taxon>
        <taxon>Actinomycetes</taxon>
        <taxon>Micrococcales</taxon>
        <taxon>Micrococcaceae</taxon>
        <taxon>Arthrobacter</taxon>
    </lineage>
</organism>
<dbReference type="InterPro" id="IPR036520">
    <property type="entry name" value="UPF0759_sf"/>
</dbReference>
<reference evidence="1" key="1">
    <citation type="submission" date="2021-06" db="EMBL/GenBank/DDBJ databases">
        <title>Novel species in genus Arthrobacter.</title>
        <authorList>
            <person name="Zhang G."/>
        </authorList>
    </citation>
    <scope>NUCLEOTIDE SEQUENCE</scope>
    <source>
        <strain evidence="1">Zg-ZUI122</strain>
    </source>
</reference>
<protein>
    <submittedName>
        <fullName evidence="1">DUF72 domain-containing protein</fullName>
    </submittedName>
</protein>
<dbReference type="RefSeq" id="WP_104161042.1">
    <property type="nucleotide sequence ID" value="NZ_CP076456.1"/>
</dbReference>
<dbReference type="EMBL" id="CP076456">
    <property type="protein sequence ID" value="QWQ34728.1"/>
    <property type="molecule type" value="Genomic_DNA"/>
</dbReference>
<name>A0A975PC98_9MICC</name>
<accession>A0A975PC98</accession>
<dbReference type="PANTHER" id="PTHR30348">
    <property type="entry name" value="UNCHARACTERIZED PROTEIN YECE"/>
    <property type="match status" value="1"/>
</dbReference>
<sequence>MVLYIGTSGWSYTDWRNVLYPPGLPNRLWLETYAAEFDTVEFNGSFYRWPREPAFAAYRDRLPEDYRFSVKAPRGLTHARKLREPEEWIGRISRCWNELGKKAGVLIVQLPPNMERDDARLDYFLSSLPDGIRTAVEFRHPSWETEDVYSLLELHDAAYTVMSGANLPCNLRATASFVYLRMHGPDHEHLYAGSYSDDDLQWWADRIREWESMDKDVYVYFNNDGEGHAVRNARTLRSMLGVGD</sequence>
<evidence type="ECO:0000313" key="2">
    <source>
        <dbReference type="Proteomes" id="UP000680588"/>
    </source>
</evidence>